<dbReference type="AlphaFoldDB" id="U5N4U9"/>
<dbReference type="RefSeq" id="WP_022771160.1">
    <property type="nucleotide sequence ID" value="NC_022576.1"/>
</dbReference>
<dbReference type="HOGENOM" id="CLU_2407837_0_0_4"/>
<protein>
    <submittedName>
        <fullName evidence="1">Uncharacterized protein</fullName>
    </submittedName>
</protein>
<proteinExistence type="predicted"/>
<dbReference type="EMBL" id="CP004885">
    <property type="protein sequence ID" value="AGX86337.1"/>
    <property type="molecule type" value="Genomic_DNA"/>
</dbReference>
<accession>U5N4U9</accession>
<dbReference type="KEGG" id="cbx:Cenrod_0209"/>
<keyword evidence="2" id="KW-1185">Reference proteome</keyword>
<gene>
    <name evidence="1" type="ORF">Cenrod_0209</name>
</gene>
<dbReference type="Proteomes" id="UP000017184">
    <property type="component" value="Chromosome"/>
</dbReference>
<organism evidence="1 2">
    <name type="scientific">Candidatus Symbiobacter mobilis CR</name>
    <dbReference type="NCBI Taxonomy" id="946483"/>
    <lineage>
        <taxon>Bacteria</taxon>
        <taxon>Pseudomonadati</taxon>
        <taxon>Pseudomonadota</taxon>
        <taxon>Betaproteobacteria</taxon>
        <taxon>Burkholderiales</taxon>
        <taxon>Comamonadaceae</taxon>
    </lineage>
</organism>
<dbReference type="STRING" id="946483.Cenrod_0209"/>
<evidence type="ECO:0000313" key="1">
    <source>
        <dbReference type="EMBL" id="AGX86337.1"/>
    </source>
</evidence>
<name>U5N4U9_9BURK</name>
<reference evidence="1 2" key="1">
    <citation type="journal article" date="2013" name="Genome Biol.">
        <title>Genomic analysis reveals key aspects of prokaryotic symbiosis in the phototrophic consortium "Chlorochromatium aggregatum".</title>
        <authorList>
            <person name="Liu Z."/>
            <person name="Muller J."/>
            <person name="Li T."/>
            <person name="Alvey R.M."/>
            <person name="Vogl K."/>
            <person name="Frigaard N.U."/>
            <person name="Rockwell N.C."/>
            <person name="Boyd E.S."/>
            <person name="Tomsho L.P."/>
            <person name="Schuster S.C."/>
            <person name="Henke P."/>
            <person name="Rohde M."/>
            <person name="Overmann J."/>
            <person name="Bryant D.A."/>
        </authorList>
    </citation>
    <scope>NUCLEOTIDE SEQUENCE [LARGE SCALE GENOMIC DNA]</scope>
    <source>
        <strain evidence="1">CR</strain>
    </source>
</reference>
<evidence type="ECO:0000313" key="2">
    <source>
        <dbReference type="Proteomes" id="UP000017184"/>
    </source>
</evidence>
<sequence length="92" mass="10285">MQVGQNALGLCCYKKRGNEGGTVRMVHFDHARKKTPQRASIPAGFFMHNRGLRFHMLVHCGNEARPTYCGGVSAIMSNHEFVSTYAMQQAQN</sequence>